<accession>A0A2R6Y095</accession>
<keyword evidence="2" id="KW-0812">Transmembrane</keyword>
<gene>
    <name evidence="3" type="ORF">BSOLF_0837</name>
</gene>
<proteinExistence type="predicted"/>
<feature type="transmembrane region" description="Helical" evidence="2">
    <location>
        <begin position="33"/>
        <end position="52"/>
    </location>
</feature>
<protein>
    <submittedName>
        <fullName evidence="3">Uncharacterized protein</fullName>
    </submittedName>
</protein>
<dbReference type="Proteomes" id="UP000244338">
    <property type="component" value="Unassembled WGS sequence"/>
</dbReference>
<evidence type="ECO:0000256" key="2">
    <source>
        <dbReference type="SAM" id="Phobius"/>
    </source>
</evidence>
<evidence type="ECO:0000256" key="1">
    <source>
        <dbReference type="SAM" id="MobiDB-lite"/>
    </source>
</evidence>
<keyword evidence="2" id="KW-0472">Membrane</keyword>
<evidence type="ECO:0000313" key="3">
    <source>
        <dbReference type="EMBL" id="PTQ56095.1"/>
    </source>
</evidence>
<feature type="region of interest" description="Disordered" evidence="1">
    <location>
        <begin position="1"/>
        <end position="29"/>
    </location>
</feature>
<reference evidence="4" key="1">
    <citation type="journal article" date="2018" name="Sci. Rep.">
        <title>Lignite coal burning seam in the remote Altai Mountains harbors a hydrogen-driven thermophilic microbial community.</title>
        <authorList>
            <person name="Kadnikov V.V."/>
            <person name="Mardanov A.V."/>
            <person name="Ivasenko D.A."/>
            <person name="Antsiferov D.V."/>
            <person name="Beletsky A.V."/>
            <person name="Karnachuk O.V."/>
            <person name="Ravin N.V."/>
        </authorList>
    </citation>
    <scope>NUCLEOTIDE SEQUENCE [LARGE SCALE GENOMIC DNA]</scope>
</reference>
<evidence type="ECO:0000313" key="4">
    <source>
        <dbReference type="Proteomes" id="UP000244338"/>
    </source>
</evidence>
<organism evidence="3 4">
    <name type="scientific">Candidatus Carbonibacillus altaicus</name>
    <dbReference type="NCBI Taxonomy" id="2163959"/>
    <lineage>
        <taxon>Bacteria</taxon>
        <taxon>Bacillati</taxon>
        <taxon>Bacillota</taxon>
        <taxon>Bacilli</taxon>
        <taxon>Bacillales</taxon>
        <taxon>Candidatus Carbonibacillus</taxon>
    </lineage>
</organism>
<sequence>MLPPKKDNASPSVRGDLSVPAAGTASPSARDPFFASVLFIFACGVWLMRPALRGVPGRG</sequence>
<dbReference type="AlphaFoldDB" id="A0A2R6Y095"/>
<name>A0A2R6Y095_9BACL</name>
<dbReference type="EMBL" id="PEBX01000046">
    <property type="protein sequence ID" value="PTQ56095.1"/>
    <property type="molecule type" value="Genomic_DNA"/>
</dbReference>
<keyword evidence="2" id="KW-1133">Transmembrane helix</keyword>
<comment type="caution">
    <text evidence="3">The sequence shown here is derived from an EMBL/GenBank/DDBJ whole genome shotgun (WGS) entry which is preliminary data.</text>
</comment>